<evidence type="ECO:0000313" key="9">
    <source>
        <dbReference type="EMBL" id="MBB3105392.1"/>
    </source>
</evidence>
<evidence type="ECO:0000313" key="10">
    <source>
        <dbReference type="Proteomes" id="UP000549250"/>
    </source>
</evidence>
<dbReference type="PROSITE" id="PS00092">
    <property type="entry name" value="N6_MTASE"/>
    <property type="match status" value="1"/>
</dbReference>
<dbReference type="GO" id="GO:0009307">
    <property type="term" value="P:DNA restriction-modification system"/>
    <property type="evidence" value="ECO:0007669"/>
    <property type="project" value="InterPro"/>
</dbReference>
<dbReference type="Proteomes" id="UP000549250">
    <property type="component" value="Unassembled WGS sequence"/>
</dbReference>
<proteinExistence type="inferred from homology"/>
<evidence type="ECO:0000256" key="1">
    <source>
        <dbReference type="ARBA" id="ARBA00006594"/>
    </source>
</evidence>
<dbReference type="NCBIfam" id="TIGR00571">
    <property type="entry name" value="dam"/>
    <property type="match status" value="1"/>
</dbReference>
<evidence type="ECO:0000256" key="7">
    <source>
        <dbReference type="PIRSR" id="PIRSR000398-1"/>
    </source>
</evidence>
<dbReference type="InterPro" id="IPR012327">
    <property type="entry name" value="MeTrfase_D12"/>
</dbReference>
<dbReference type="RefSeq" id="WP_183168225.1">
    <property type="nucleotide sequence ID" value="NZ_JACHXI010000038.1"/>
</dbReference>
<evidence type="ECO:0000256" key="2">
    <source>
        <dbReference type="ARBA" id="ARBA00011900"/>
    </source>
</evidence>
<gene>
    <name evidence="9" type="ORF">FHR87_003829</name>
</gene>
<protein>
    <recommendedName>
        <fullName evidence="2 8">Site-specific DNA-methyltransferase (adenine-specific)</fullName>
        <ecNumber evidence="2 8">2.1.1.72</ecNumber>
    </recommendedName>
</protein>
<comment type="catalytic activity">
    <reaction evidence="6 8">
        <text>a 2'-deoxyadenosine in DNA + S-adenosyl-L-methionine = an N(6)-methyl-2'-deoxyadenosine in DNA + S-adenosyl-L-homocysteine + H(+)</text>
        <dbReference type="Rhea" id="RHEA:15197"/>
        <dbReference type="Rhea" id="RHEA-COMP:12418"/>
        <dbReference type="Rhea" id="RHEA-COMP:12419"/>
        <dbReference type="ChEBI" id="CHEBI:15378"/>
        <dbReference type="ChEBI" id="CHEBI:57856"/>
        <dbReference type="ChEBI" id="CHEBI:59789"/>
        <dbReference type="ChEBI" id="CHEBI:90615"/>
        <dbReference type="ChEBI" id="CHEBI:90616"/>
        <dbReference type="EC" id="2.1.1.72"/>
    </reaction>
</comment>
<keyword evidence="10" id="KW-1185">Reference proteome</keyword>
<evidence type="ECO:0000256" key="8">
    <source>
        <dbReference type="RuleBase" id="RU361257"/>
    </source>
</evidence>
<dbReference type="SUPFAM" id="SSF53335">
    <property type="entry name" value="S-adenosyl-L-methionine-dependent methyltransferases"/>
    <property type="match status" value="1"/>
</dbReference>
<dbReference type="EC" id="2.1.1.72" evidence="2 8"/>
<evidence type="ECO:0000256" key="3">
    <source>
        <dbReference type="ARBA" id="ARBA00022603"/>
    </source>
</evidence>
<dbReference type="GO" id="GO:0032259">
    <property type="term" value="P:methylation"/>
    <property type="evidence" value="ECO:0007669"/>
    <property type="project" value="UniProtKB-KW"/>
</dbReference>
<dbReference type="InterPro" id="IPR023095">
    <property type="entry name" value="Ade_MeTrfase_dom_2"/>
</dbReference>
<feature type="binding site" evidence="7">
    <location>
        <position position="15"/>
    </location>
    <ligand>
        <name>S-adenosyl-L-methionine</name>
        <dbReference type="ChEBI" id="CHEBI:59789"/>
    </ligand>
</feature>
<organism evidence="9 10">
    <name type="scientific">Azomonas macrocytogenes</name>
    <name type="common">Azotobacter macrocytogenes</name>
    <dbReference type="NCBI Taxonomy" id="69962"/>
    <lineage>
        <taxon>Bacteria</taxon>
        <taxon>Pseudomonadati</taxon>
        <taxon>Pseudomonadota</taxon>
        <taxon>Gammaproteobacteria</taxon>
        <taxon>Pseudomonadales</taxon>
        <taxon>Pseudomonadaceae</taxon>
        <taxon>Azomonas</taxon>
    </lineage>
</organism>
<dbReference type="PANTHER" id="PTHR30481">
    <property type="entry name" value="DNA ADENINE METHYLASE"/>
    <property type="match status" value="1"/>
</dbReference>
<dbReference type="GO" id="GO:0009007">
    <property type="term" value="F:site-specific DNA-methyltransferase (adenine-specific) activity"/>
    <property type="evidence" value="ECO:0007669"/>
    <property type="project" value="UniProtKB-UniRule"/>
</dbReference>
<name>A0A839T7F0_AZOMA</name>
<dbReference type="AlphaFoldDB" id="A0A839T7F0"/>
<dbReference type="Gene3D" id="1.10.1020.10">
    <property type="entry name" value="Adenine-specific Methyltransferase, Domain 2"/>
    <property type="match status" value="1"/>
</dbReference>
<comment type="similarity">
    <text evidence="1 8">Belongs to the N(4)/N(6)-methyltransferase family.</text>
</comment>
<keyword evidence="3 8" id="KW-0489">Methyltransferase</keyword>
<keyword evidence="4 8" id="KW-0808">Transferase</keyword>
<dbReference type="Pfam" id="PF02086">
    <property type="entry name" value="MethyltransfD12"/>
    <property type="match status" value="1"/>
</dbReference>
<dbReference type="GO" id="GO:0006298">
    <property type="term" value="P:mismatch repair"/>
    <property type="evidence" value="ECO:0007669"/>
    <property type="project" value="TreeGrafter"/>
</dbReference>
<evidence type="ECO:0000256" key="5">
    <source>
        <dbReference type="ARBA" id="ARBA00022691"/>
    </source>
</evidence>
<comment type="caution">
    <text evidence="9">The sequence shown here is derived from an EMBL/GenBank/DDBJ whole genome shotgun (WGS) entry which is preliminary data.</text>
</comment>
<dbReference type="GO" id="GO:0043565">
    <property type="term" value="F:sequence-specific DNA binding"/>
    <property type="evidence" value="ECO:0007669"/>
    <property type="project" value="TreeGrafter"/>
</dbReference>
<dbReference type="PRINTS" id="PR00505">
    <property type="entry name" value="D12N6MTFRASE"/>
</dbReference>
<dbReference type="GO" id="GO:1904047">
    <property type="term" value="F:S-adenosyl-L-methionine binding"/>
    <property type="evidence" value="ECO:0007669"/>
    <property type="project" value="TreeGrafter"/>
</dbReference>
<dbReference type="PIRSF" id="PIRSF000398">
    <property type="entry name" value="M_m6A_EcoRV"/>
    <property type="match status" value="1"/>
</dbReference>
<feature type="binding site" evidence="7">
    <location>
        <position position="19"/>
    </location>
    <ligand>
        <name>S-adenosyl-L-methionine</name>
        <dbReference type="ChEBI" id="CHEBI:59789"/>
    </ligand>
</feature>
<feature type="binding site" evidence="7">
    <location>
        <position position="60"/>
    </location>
    <ligand>
        <name>S-adenosyl-L-methionine</name>
        <dbReference type="ChEBI" id="CHEBI:59789"/>
    </ligand>
</feature>
<evidence type="ECO:0000256" key="4">
    <source>
        <dbReference type="ARBA" id="ARBA00022679"/>
    </source>
</evidence>
<keyword evidence="5 8" id="KW-0949">S-adenosyl-L-methionine</keyword>
<reference evidence="9 10" key="1">
    <citation type="submission" date="2020-08" db="EMBL/GenBank/DDBJ databases">
        <title>Genomic Encyclopedia of Type Strains, Phase III (KMG-III): the genomes of soil and plant-associated and newly described type strains.</title>
        <authorList>
            <person name="Whitman W."/>
        </authorList>
    </citation>
    <scope>NUCLEOTIDE SEQUENCE [LARGE SCALE GENOMIC DNA]</scope>
    <source>
        <strain evidence="9 10">CECT 4462</strain>
    </source>
</reference>
<dbReference type="PANTHER" id="PTHR30481:SF3">
    <property type="entry name" value="DNA ADENINE METHYLASE"/>
    <property type="match status" value="1"/>
</dbReference>
<accession>A0A839T7F0</accession>
<evidence type="ECO:0000256" key="6">
    <source>
        <dbReference type="ARBA" id="ARBA00047942"/>
    </source>
</evidence>
<dbReference type="InterPro" id="IPR029063">
    <property type="entry name" value="SAM-dependent_MTases_sf"/>
</dbReference>
<feature type="binding site" evidence="7">
    <location>
        <position position="183"/>
    </location>
    <ligand>
        <name>S-adenosyl-L-methionine</name>
        <dbReference type="ChEBI" id="CHEBI:59789"/>
    </ligand>
</feature>
<sequence length="270" mass="31545">MMLTPTLTPKPFIKWAGGKQSLALLLSTEFPHDFERLYEPFVGGGSIFLSLCPHKAVIGDHNRWLIDTYRAIRDAWEKVAEILDSIPNTKEDYLRVRKVLPASIGLEQRAAHFIYLNKTCFRGLFRVNRKGEFNVPYGEYDRRYYDPDNLKAVSFALQQTEIRSGDFERTLFDVTPKDFVYLDPPYYKLSGYSDFNRYTEAQFRENDQLRLGALCRELDQKGVRWAVSNSDTEFVRHVFSGFNIKEISARREINLKSSKRDIIELLIKNY</sequence>
<dbReference type="InterPro" id="IPR002052">
    <property type="entry name" value="DNA_methylase_N6_adenine_CS"/>
</dbReference>
<dbReference type="EMBL" id="JACHXI010000038">
    <property type="protein sequence ID" value="MBB3105392.1"/>
    <property type="molecule type" value="Genomic_DNA"/>
</dbReference>
<dbReference type="InterPro" id="IPR012263">
    <property type="entry name" value="M_m6A_EcoRV"/>
</dbReference>
<dbReference type="Gene3D" id="3.40.50.150">
    <property type="entry name" value="Vaccinia Virus protein VP39"/>
    <property type="match status" value="1"/>
</dbReference>